<protein>
    <recommendedName>
        <fullName evidence="4">EGF-like domain-containing protein</fullName>
    </recommendedName>
</protein>
<evidence type="ECO:0008006" key="4">
    <source>
        <dbReference type="Google" id="ProtNLM"/>
    </source>
</evidence>
<reference evidence="2" key="1">
    <citation type="submission" date="2020-10" db="EMBL/GenBank/DDBJ databases">
        <title>Unveiling of a novel bifunctional photoreceptor, Dualchrome1, isolated from a cosmopolitan green alga.</title>
        <authorList>
            <person name="Suzuki S."/>
            <person name="Kawachi M."/>
        </authorList>
    </citation>
    <scope>NUCLEOTIDE SEQUENCE</scope>
    <source>
        <strain evidence="2">NIES 2893</strain>
    </source>
</reference>
<name>A0A830H7S6_9CHLO</name>
<feature type="signal peptide" evidence="1">
    <location>
        <begin position="1"/>
        <end position="22"/>
    </location>
</feature>
<keyword evidence="1" id="KW-0732">Signal</keyword>
<accession>A0A830H7S6</accession>
<dbReference type="Proteomes" id="UP000660262">
    <property type="component" value="Unassembled WGS sequence"/>
</dbReference>
<dbReference type="EMBL" id="BNJQ01000004">
    <property type="protein sequence ID" value="GHP02718.1"/>
    <property type="molecule type" value="Genomic_DNA"/>
</dbReference>
<proteinExistence type="predicted"/>
<comment type="caution">
    <text evidence="2">The sequence shown here is derived from an EMBL/GenBank/DDBJ whole genome shotgun (WGS) entry which is preliminary data.</text>
</comment>
<dbReference type="OrthoDB" id="418844at2759"/>
<sequence>MAVRGHWLALALAFVLLPRTLAVHDETQSVTSLDARFVADTDNWLKVFSKGTVFGEYVPQNAEQVFNDAFALNGIVVRLCDDCLSTHKQIVYARKSPTTDSFNAYQNFLITWRSAKNTLNQDFELYSSLNSFESGLPRWTYCNYDDNEIGFPRDCGPSSKIDHQWTSLTRALASSKKEFVYYVYVGLPTGEWPVSLSADGAAVSVTALGSAVVKGNRVHVTGSEVIATVSGEMRVQKNYPVATESTSASRDGLAADCTGENVRAMIYDGTSFVCACNSGWSGANCATAAA</sequence>
<feature type="chain" id="PRO_5032307046" description="EGF-like domain-containing protein" evidence="1">
    <location>
        <begin position="23"/>
        <end position="290"/>
    </location>
</feature>
<organism evidence="2 3">
    <name type="scientific">Pycnococcus provasolii</name>
    <dbReference type="NCBI Taxonomy" id="41880"/>
    <lineage>
        <taxon>Eukaryota</taxon>
        <taxon>Viridiplantae</taxon>
        <taxon>Chlorophyta</taxon>
        <taxon>Pseudoscourfieldiophyceae</taxon>
        <taxon>Pseudoscourfieldiales</taxon>
        <taxon>Pycnococcaceae</taxon>
        <taxon>Pycnococcus</taxon>
    </lineage>
</organism>
<evidence type="ECO:0000313" key="3">
    <source>
        <dbReference type="Proteomes" id="UP000660262"/>
    </source>
</evidence>
<dbReference type="AlphaFoldDB" id="A0A830H7S6"/>
<gene>
    <name evidence="2" type="ORF">PPROV_000147300</name>
</gene>
<evidence type="ECO:0000256" key="1">
    <source>
        <dbReference type="SAM" id="SignalP"/>
    </source>
</evidence>
<evidence type="ECO:0000313" key="2">
    <source>
        <dbReference type="EMBL" id="GHP02718.1"/>
    </source>
</evidence>
<keyword evidence="3" id="KW-1185">Reference proteome</keyword>